<name>A0A2Z7B441_9LAMI</name>
<gene>
    <name evidence="2" type="ORF">F511_39189</name>
</gene>
<proteinExistence type="predicted"/>
<evidence type="ECO:0000256" key="1">
    <source>
        <dbReference type="SAM" id="MobiDB-lite"/>
    </source>
</evidence>
<dbReference type="EMBL" id="KV010093">
    <property type="protein sequence ID" value="KZV28555.1"/>
    <property type="molecule type" value="Genomic_DNA"/>
</dbReference>
<protein>
    <submittedName>
        <fullName evidence="2">Uncharacterized protein</fullName>
    </submittedName>
</protein>
<organism evidence="2 3">
    <name type="scientific">Dorcoceras hygrometricum</name>
    <dbReference type="NCBI Taxonomy" id="472368"/>
    <lineage>
        <taxon>Eukaryota</taxon>
        <taxon>Viridiplantae</taxon>
        <taxon>Streptophyta</taxon>
        <taxon>Embryophyta</taxon>
        <taxon>Tracheophyta</taxon>
        <taxon>Spermatophyta</taxon>
        <taxon>Magnoliopsida</taxon>
        <taxon>eudicotyledons</taxon>
        <taxon>Gunneridae</taxon>
        <taxon>Pentapetalae</taxon>
        <taxon>asterids</taxon>
        <taxon>lamiids</taxon>
        <taxon>Lamiales</taxon>
        <taxon>Gesneriaceae</taxon>
        <taxon>Didymocarpoideae</taxon>
        <taxon>Trichosporeae</taxon>
        <taxon>Loxocarpinae</taxon>
        <taxon>Dorcoceras</taxon>
    </lineage>
</organism>
<evidence type="ECO:0000313" key="2">
    <source>
        <dbReference type="EMBL" id="KZV28555.1"/>
    </source>
</evidence>
<keyword evidence="3" id="KW-1185">Reference proteome</keyword>
<feature type="compositionally biased region" description="Polar residues" evidence="1">
    <location>
        <begin position="16"/>
        <end position="33"/>
    </location>
</feature>
<reference evidence="2 3" key="1">
    <citation type="journal article" date="2015" name="Proc. Natl. Acad. Sci. U.S.A.">
        <title>The resurrection genome of Boea hygrometrica: A blueprint for survival of dehydration.</title>
        <authorList>
            <person name="Xiao L."/>
            <person name="Yang G."/>
            <person name="Zhang L."/>
            <person name="Yang X."/>
            <person name="Zhao S."/>
            <person name="Ji Z."/>
            <person name="Zhou Q."/>
            <person name="Hu M."/>
            <person name="Wang Y."/>
            <person name="Chen M."/>
            <person name="Xu Y."/>
            <person name="Jin H."/>
            <person name="Xiao X."/>
            <person name="Hu G."/>
            <person name="Bao F."/>
            <person name="Hu Y."/>
            <person name="Wan P."/>
            <person name="Li L."/>
            <person name="Deng X."/>
            <person name="Kuang T."/>
            <person name="Xiang C."/>
            <person name="Zhu J.K."/>
            <person name="Oliver M.J."/>
            <person name="He Y."/>
        </authorList>
    </citation>
    <scope>NUCLEOTIDE SEQUENCE [LARGE SCALE GENOMIC DNA]</scope>
    <source>
        <strain evidence="3">cv. XS01</strain>
    </source>
</reference>
<feature type="region of interest" description="Disordered" evidence="1">
    <location>
        <begin position="16"/>
        <end position="48"/>
    </location>
</feature>
<dbReference type="AlphaFoldDB" id="A0A2Z7B441"/>
<dbReference type="Proteomes" id="UP000250235">
    <property type="component" value="Unassembled WGS sequence"/>
</dbReference>
<feature type="region of interest" description="Disordered" evidence="1">
    <location>
        <begin position="171"/>
        <end position="194"/>
    </location>
</feature>
<accession>A0A2Z7B441</accession>
<evidence type="ECO:0000313" key="3">
    <source>
        <dbReference type="Proteomes" id="UP000250235"/>
    </source>
</evidence>
<sequence>MSFRVVRTNQYNQDLGLIHSTNGNHLESPNEGSSIDHQRLTNPAGRRGTGVTRSAFEVYGNYPLVLDHSILVAAMTSRAHRSTTCSTVTHNSLGTVAQNTASGSYELHQRYHTSLTQQKAINKLKARNFTYPNKLGAKFDAYSNRLHKGDVFAHLTSFKQTFENDIQTKRLNKRSPMLPPSLSLELPTVDNRRR</sequence>